<evidence type="ECO:0000256" key="11">
    <source>
        <dbReference type="ARBA" id="ARBA00022989"/>
    </source>
</evidence>
<proteinExistence type="predicted"/>
<evidence type="ECO:0000313" key="18">
    <source>
        <dbReference type="Proteomes" id="UP000278542"/>
    </source>
</evidence>
<dbReference type="Pfam" id="PF02518">
    <property type="entry name" value="HATPase_c"/>
    <property type="match status" value="1"/>
</dbReference>
<evidence type="ECO:0000256" key="14">
    <source>
        <dbReference type="SAM" id="Phobius"/>
    </source>
</evidence>
<dbReference type="InterPro" id="IPR058125">
    <property type="entry name" value="CpxA"/>
</dbReference>
<evidence type="ECO:0000256" key="4">
    <source>
        <dbReference type="ARBA" id="ARBA00022475"/>
    </source>
</evidence>
<keyword evidence="9 17" id="KW-0418">Kinase</keyword>
<keyword evidence="7 14" id="KW-0812">Transmembrane</keyword>
<reference evidence="17 18" key="1">
    <citation type="submission" date="2018-10" db="EMBL/GenBank/DDBJ databases">
        <title>Genomic Encyclopedia of Type Strains, Phase IV (KMG-IV): sequencing the most valuable type-strain genomes for metagenomic binning, comparative biology and taxonomic classification.</title>
        <authorList>
            <person name="Goeker M."/>
        </authorList>
    </citation>
    <scope>NUCLEOTIDE SEQUENCE [LARGE SCALE GENOMIC DNA]</scope>
    <source>
        <strain evidence="17 18">DSM 22228</strain>
    </source>
</reference>
<comment type="catalytic activity">
    <reaction evidence="1">
        <text>ATP + protein L-histidine = ADP + protein N-phospho-L-histidine.</text>
        <dbReference type="EC" id="2.7.13.3"/>
    </reaction>
</comment>
<dbReference type="InterPro" id="IPR003661">
    <property type="entry name" value="HisK_dim/P_dom"/>
</dbReference>
<keyword evidence="8" id="KW-0547">Nucleotide-binding</keyword>
<evidence type="ECO:0000256" key="7">
    <source>
        <dbReference type="ARBA" id="ARBA00022692"/>
    </source>
</evidence>
<dbReference type="InterPro" id="IPR003660">
    <property type="entry name" value="HAMP_dom"/>
</dbReference>
<dbReference type="CDD" id="cd06225">
    <property type="entry name" value="HAMP"/>
    <property type="match status" value="1"/>
</dbReference>
<evidence type="ECO:0000256" key="6">
    <source>
        <dbReference type="ARBA" id="ARBA00022679"/>
    </source>
</evidence>
<dbReference type="InterPro" id="IPR004358">
    <property type="entry name" value="Sig_transdc_His_kin-like_C"/>
</dbReference>
<dbReference type="Pfam" id="PF00672">
    <property type="entry name" value="HAMP"/>
    <property type="match status" value="1"/>
</dbReference>
<evidence type="ECO:0000313" key="17">
    <source>
        <dbReference type="EMBL" id="RKS85719.1"/>
    </source>
</evidence>
<dbReference type="InterPro" id="IPR038515">
    <property type="entry name" value="CpxA_peri_sf"/>
</dbReference>
<feature type="transmembrane region" description="Helical" evidence="14">
    <location>
        <begin position="167"/>
        <end position="189"/>
    </location>
</feature>
<keyword evidence="18" id="KW-1185">Reference proteome</keyword>
<dbReference type="FunFam" id="3.30.565.10:FF:000011">
    <property type="entry name" value="Sensor histidine kinase CpxA"/>
    <property type="match status" value="1"/>
</dbReference>
<dbReference type="SMART" id="SM00387">
    <property type="entry name" value="HATPase_c"/>
    <property type="match status" value="1"/>
</dbReference>
<evidence type="ECO:0000256" key="9">
    <source>
        <dbReference type="ARBA" id="ARBA00022777"/>
    </source>
</evidence>
<protein>
    <recommendedName>
        <fullName evidence="3">histidine kinase</fullName>
        <ecNumber evidence="3">2.7.13.3</ecNumber>
    </recommendedName>
</protein>
<dbReference type="GO" id="GO:0005524">
    <property type="term" value="F:ATP binding"/>
    <property type="evidence" value="ECO:0007669"/>
    <property type="project" value="UniProtKB-KW"/>
</dbReference>
<comment type="subcellular location">
    <subcellularLocation>
        <location evidence="2">Cell membrane</location>
        <topology evidence="2">Multi-pass membrane protein</topology>
    </subcellularLocation>
</comment>
<dbReference type="InterPro" id="IPR036890">
    <property type="entry name" value="HATPase_C_sf"/>
</dbReference>
<name>A0A495RE85_9GAMM</name>
<accession>A0A495RE85</accession>
<dbReference type="Proteomes" id="UP000278542">
    <property type="component" value="Unassembled WGS sequence"/>
</dbReference>
<dbReference type="PANTHER" id="PTHR45528:SF1">
    <property type="entry name" value="SENSOR HISTIDINE KINASE CPXA"/>
    <property type="match status" value="1"/>
</dbReference>
<dbReference type="SUPFAM" id="SSF55874">
    <property type="entry name" value="ATPase domain of HSP90 chaperone/DNA topoisomerase II/histidine kinase"/>
    <property type="match status" value="1"/>
</dbReference>
<dbReference type="InterPro" id="IPR005467">
    <property type="entry name" value="His_kinase_dom"/>
</dbReference>
<comment type="caution">
    <text evidence="17">The sequence shown here is derived from an EMBL/GenBank/DDBJ whole genome shotgun (WGS) entry which is preliminary data.</text>
</comment>
<organism evidence="17 18">
    <name type="scientific">Orbus hercynius</name>
    <dbReference type="NCBI Taxonomy" id="593135"/>
    <lineage>
        <taxon>Bacteria</taxon>
        <taxon>Pseudomonadati</taxon>
        <taxon>Pseudomonadota</taxon>
        <taxon>Gammaproteobacteria</taxon>
        <taxon>Orbales</taxon>
        <taxon>Orbaceae</taxon>
        <taxon>Orbus</taxon>
    </lineage>
</organism>
<dbReference type="SMART" id="SM00388">
    <property type="entry name" value="HisKA"/>
    <property type="match status" value="1"/>
</dbReference>
<feature type="domain" description="Histidine kinase" evidence="15">
    <location>
        <begin position="248"/>
        <end position="458"/>
    </location>
</feature>
<evidence type="ECO:0000256" key="2">
    <source>
        <dbReference type="ARBA" id="ARBA00004651"/>
    </source>
</evidence>
<dbReference type="SUPFAM" id="SSF47384">
    <property type="entry name" value="Homodimeric domain of signal transducing histidine kinase"/>
    <property type="match status" value="1"/>
</dbReference>
<keyword evidence="4" id="KW-1003">Cell membrane</keyword>
<evidence type="ECO:0000256" key="12">
    <source>
        <dbReference type="ARBA" id="ARBA00023012"/>
    </source>
</evidence>
<dbReference type="NCBIfam" id="NF007007">
    <property type="entry name" value="PRK09470.1"/>
    <property type="match status" value="1"/>
</dbReference>
<dbReference type="PANTHER" id="PTHR45528">
    <property type="entry name" value="SENSOR HISTIDINE KINASE CPXA"/>
    <property type="match status" value="1"/>
</dbReference>
<evidence type="ECO:0000256" key="10">
    <source>
        <dbReference type="ARBA" id="ARBA00022840"/>
    </source>
</evidence>
<evidence type="ECO:0000256" key="3">
    <source>
        <dbReference type="ARBA" id="ARBA00012438"/>
    </source>
</evidence>
<dbReference type="AlphaFoldDB" id="A0A495RE85"/>
<dbReference type="SMART" id="SM00304">
    <property type="entry name" value="HAMP"/>
    <property type="match status" value="1"/>
</dbReference>
<dbReference type="EMBL" id="RBWY01000002">
    <property type="protein sequence ID" value="RKS85719.1"/>
    <property type="molecule type" value="Genomic_DNA"/>
</dbReference>
<keyword evidence="6" id="KW-0808">Transferase</keyword>
<evidence type="ECO:0000256" key="8">
    <source>
        <dbReference type="ARBA" id="ARBA00022741"/>
    </source>
</evidence>
<dbReference type="Gene3D" id="3.30.565.10">
    <property type="entry name" value="Histidine kinase-like ATPase, C-terminal domain"/>
    <property type="match status" value="1"/>
</dbReference>
<dbReference type="PROSITE" id="PS50885">
    <property type="entry name" value="HAMP"/>
    <property type="match status" value="1"/>
</dbReference>
<evidence type="ECO:0000259" key="15">
    <source>
        <dbReference type="PROSITE" id="PS50109"/>
    </source>
</evidence>
<keyword evidence="11 14" id="KW-1133">Transmembrane helix</keyword>
<dbReference type="PRINTS" id="PR00344">
    <property type="entry name" value="BCTRLSENSOR"/>
</dbReference>
<dbReference type="Gene3D" id="3.30.450.210">
    <property type="entry name" value="Two-component sensor protein CpxA, periplasmic domain"/>
    <property type="match status" value="1"/>
</dbReference>
<keyword evidence="5" id="KW-0597">Phosphoprotein</keyword>
<evidence type="ECO:0000256" key="1">
    <source>
        <dbReference type="ARBA" id="ARBA00000085"/>
    </source>
</evidence>
<dbReference type="InterPro" id="IPR003594">
    <property type="entry name" value="HATPase_dom"/>
</dbReference>
<feature type="domain" description="HAMP" evidence="16">
    <location>
        <begin position="186"/>
        <end position="240"/>
    </location>
</feature>
<evidence type="ECO:0000259" key="16">
    <source>
        <dbReference type="PROSITE" id="PS50885"/>
    </source>
</evidence>
<dbReference type="Gene3D" id="1.10.287.130">
    <property type="match status" value="1"/>
</dbReference>
<dbReference type="InterPro" id="IPR036097">
    <property type="entry name" value="HisK_dim/P_sf"/>
</dbReference>
<evidence type="ECO:0000256" key="13">
    <source>
        <dbReference type="ARBA" id="ARBA00023136"/>
    </source>
</evidence>
<dbReference type="GO" id="GO:0000155">
    <property type="term" value="F:phosphorelay sensor kinase activity"/>
    <property type="evidence" value="ECO:0007669"/>
    <property type="project" value="InterPro"/>
</dbReference>
<dbReference type="InterPro" id="IPR050398">
    <property type="entry name" value="HssS/ArlS-like"/>
</dbReference>
<evidence type="ECO:0000256" key="5">
    <source>
        <dbReference type="ARBA" id="ARBA00022553"/>
    </source>
</evidence>
<dbReference type="GO" id="GO:0005886">
    <property type="term" value="C:plasma membrane"/>
    <property type="evidence" value="ECO:0007669"/>
    <property type="project" value="UniProtKB-SubCell"/>
</dbReference>
<dbReference type="EC" id="2.7.13.3" evidence="3"/>
<gene>
    <name evidence="17" type="ORF">DES39_1129</name>
</gene>
<keyword evidence="10" id="KW-0067">ATP-binding</keyword>
<feature type="transmembrane region" description="Helical" evidence="14">
    <location>
        <begin position="7"/>
        <end position="29"/>
    </location>
</feature>
<dbReference type="PROSITE" id="PS50109">
    <property type="entry name" value="HIS_KIN"/>
    <property type="match status" value="1"/>
</dbReference>
<sequence length="460" mass="52703">MWIFDRLTIRIFIIFSLTIAFFLFLIITIPNLDSRNLTYVSDKEKNTGLVLAANIENVIVKVPKNSFRWWMRFIVAMDNLKRPGQFLYILTPSEQIIAPDTSNIDIVRNFSELTSKSSSPAKKIYDNLEIIGPFLIPYSDESYHLYIVQEVFDTQSQFVNLIFDHPFLLLALTMIASTPLLLWLSWSLAKPARRLKKAADQVARGNIQEWPELEKFGSSEFKATGMSFNHMLRELKRMQELQQRLLSDISHELRTPLTRLQLAASLSRRKYGETKENERIEIESKKLDLMIGELLSLARQQYANNEIKAPHQFNRLLKNVLDNATFEAEQLGKSLNLSTNLPEKSILCYPQALCSAFENVIRNAFRYSHQQIDVSFKLSNEQLITTIDDDGPGVADHELQQIFRPFYRTSEARDRESGGSGLGLAIVANAITQDNGEVYAEKSHLGGLRIVIILPLYHKS</sequence>
<keyword evidence="13 14" id="KW-0472">Membrane</keyword>
<dbReference type="CDD" id="cd00082">
    <property type="entry name" value="HisKA"/>
    <property type="match status" value="1"/>
</dbReference>
<keyword evidence="12" id="KW-0902">Two-component regulatory system</keyword>
<dbReference type="Pfam" id="PF00512">
    <property type="entry name" value="HisKA"/>
    <property type="match status" value="1"/>
</dbReference>